<dbReference type="PROSITE" id="PS51257">
    <property type="entry name" value="PROKAR_LIPOPROTEIN"/>
    <property type="match status" value="1"/>
</dbReference>
<dbReference type="Proteomes" id="UP000027821">
    <property type="component" value="Unassembled WGS sequence"/>
</dbReference>
<dbReference type="AlphaFoldDB" id="A0A074KV50"/>
<sequence>MPAKWAAVLSITILLASSCTDPSEIGLELDPENNQLGVFYTEIPLSASMVLLDSFNTTNANVLMAGGDISPFFGTTEAIGFSRVNFVPYNRDIPAAARPNATSVLDSARFQFTITNQMTANSFAENKTLSVHRLLEPIQDITYYNSDKLAYDENPIAVGSYRLNAGRDTIVSAPLNETIANDFFNRLKSNDPIFRDLFAFREYFPGIAIKGRVEEQAGLPVNVMNTGMVLYYRNEGDTVSRRFLISTAESRSFNHINNNRTGTPLEIVQEPRTAYDVGNLVGLKANTGLVMKINTAPLQSFMDTLQNVVFNQVILEMGPVEALSEGFMPFDFLYMFYSINNTGMFSNPDYRRVERDPRQGQVNPEPARLSYLEDTRLYRQSITSYTNNLYRSGQENYNLIIHPDDPDLPVEVNLNISSVQTVDTRRLTSQQRPNLDYKESLRQLIVDQNTIKLKLYYSKIK</sequence>
<organism evidence="1 2">
    <name type="scientific">Anditalea andensis</name>
    <dbReference type="NCBI Taxonomy" id="1048983"/>
    <lineage>
        <taxon>Bacteria</taxon>
        <taxon>Pseudomonadati</taxon>
        <taxon>Bacteroidota</taxon>
        <taxon>Cytophagia</taxon>
        <taxon>Cytophagales</taxon>
        <taxon>Cytophagaceae</taxon>
        <taxon>Anditalea</taxon>
    </lineage>
</organism>
<dbReference type="STRING" id="1048983.EL17_19485"/>
<protein>
    <recommendedName>
        <fullName evidence="3">DUF4270 domain-containing protein</fullName>
    </recommendedName>
</protein>
<evidence type="ECO:0008006" key="3">
    <source>
        <dbReference type="Google" id="ProtNLM"/>
    </source>
</evidence>
<gene>
    <name evidence="1" type="ORF">EL17_19485</name>
</gene>
<keyword evidence="2" id="KW-1185">Reference proteome</keyword>
<reference evidence="1 2" key="1">
    <citation type="submission" date="2014-04" db="EMBL/GenBank/DDBJ databases">
        <title>Characterization and application of a salt tolerant electro-active bacterium.</title>
        <authorList>
            <person name="Yang L."/>
            <person name="Wei S."/>
            <person name="Tay Q.X.M."/>
        </authorList>
    </citation>
    <scope>NUCLEOTIDE SEQUENCE [LARGE SCALE GENOMIC DNA]</scope>
    <source>
        <strain evidence="1 2">LY1</strain>
    </source>
</reference>
<dbReference type="eggNOG" id="ENOG502ZAYJ">
    <property type="taxonomic scope" value="Bacteria"/>
</dbReference>
<dbReference type="EMBL" id="JMIH01000028">
    <property type="protein sequence ID" value="KEO72095.1"/>
    <property type="molecule type" value="Genomic_DNA"/>
</dbReference>
<proteinExistence type="predicted"/>
<comment type="caution">
    <text evidence="1">The sequence shown here is derived from an EMBL/GenBank/DDBJ whole genome shotgun (WGS) entry which is preliminary data.</text>
</comment>
<accession>A0A074KV50</accession>
<evidence type="ECO:0000313" key="1">
    <source>
        <dbReference type="EMBL" id="KEO72095.1"/>
    </source>
</evidence>
<name>A0A074KV50_9BACT</name>
<evidence type="ECO:0000313" key="2">
    <source>
        <dbReference type="Proteomes" id="UP000027821"/>
    </source>
</evidence>